<dbReference type="Gene3D" id="3.30.40.10">
    <property type="entry name" value="Zinc/RING finger domain, C3HC4 (zinc finger)"/>
    <property type="match status" value="1"/>
</dbReference>
<dbReference type="PANTHER" id="PTHR11566">
    <property type="entry name" value="DYNAMIN"/>
    <property type="match status" value="1"/>
</dbReference>
<accession>A0AAP0F2E4</accession>
<dbReference type="PANTHER" id="PTHR11566:SF223">
    <property type="entry name" value="PROTEIN 1C, PUTATIVE, EXPRESSED-RELATED"/>
    <property type="match status" value="1"/>
</dbReference>
<dbReference type="EMBL" id="JBBNAE010000008">
    <property type="protein sequence ID" value="KAK9103436.1"/>
    <property type="molecule type" value="Genomic_DNA"/>
</dbReference>
<proteinExistence type="predicted"/>
<name>A0AAP0F2E4_9MAGN</name>
<comment type="caution">
    <text evidence="1">The sequence shown here is derived from an EMBL/GenBank/DDBJ whole genome shotgun (WGS) entry which is preliminary data.</text>
</comment>
<dbReference type="SUPFAM" id="SSF52540">
    <property type="entry name" value="P-loop containing nucleoside triphosphate hydrolases"/>
    <property type="match status" value="1"/>
</dbReference>
<organism evidence="1 2">
    <name type="scientific">Stephania japonica</name>
    <dbReference type="NCBI Taxonomy" id="461633"/>
    <lineage>
        <taxon>Eukaryota</taxon>
        <taxon>Viridiplantae</taxon>
        <taxon>Streptophyta</taxon>
        <taxon>Embryophyta</taxon>
        <taxon>Tracheophyta</taxon>
        <taxon>Spermatophyta</taxon>
        <taxon>Magnoliopsida</taxon>
        <taxon>Ranunculales</taxon>
        <taxon>Menispermaceae</taxon>
        <taxon>Menispermoideae</taxon>
        <taxon>Cissampelideae</taxon>
        <taxon>Stephania</taxon>
    </lineage>
</organism>
<sequence length="407" mass="45707">MLNPSRPHQIFFSLAIAKFFSHAITPYLGFHSSDLCSYRYGSVVFVLLSRACTVLSDHGGESMSLWEALPIVVVVGGQSSEKSSVLESVVERDFLSRGSGIVVMVMNWICDFELELVIVTRQLLVLQLYKMDEGRQEYAEFFHASKRRSADFGKKSSNMKEQISCSTTGDDEIVAATPELFNCPVYCQGNVQLSSEAAVGYREHREVAERWVNLFSTTYFIVSAVLLTAFDMGNNTKAANNASWTKRDESVLRVDVFFRHFFHLACIDEWLVRQGTCPICCLTHCSLMVSHPLPLSADSLLAVVDRHDWWDRPRSRSIGGDAAGRRWLIFLVKTVNSGSREYLGNCGRRARVSEFISRVAIVQCRNIAREKPASSFRTLGGLCPSNAARVLRHCPERASVLFPYVVM</sequence>
<dbReference type="AlphaFoldDB" id="A0AAP0F2E4"/>
<dbReference type="InterPro" id="IPR013083">
    <property type="entry name" value="Znf_RING/FYVE/PHD"/>
</dbReference>
<dbReference type="GO" id="GO:0005737">
    <property type="term" value="C:cytoplasm"/>
    <property type="evidence" value="ECO:0007669"/>
    <property type="project" value="TreeGrafter"/>
</dbReference>
<evidence type="ECO:0000313" key="1">
    <source>
        <dbReference type="EMBL" id="KAK9103436.1"/>
    </source>
</evidence>
<reference evidence="1 2" key="1">
    <citation type="submission" date="2024-01" db="EMBL/GenBank/DDBJ databases">
        <title>Genome assemblies of Stephania.</title>
        <authorList>
            <person name="Yang L."/>
        </authorList>
    </citation>
    <scope>NUCLEOTIDE SEQUENCE [LARGE SCALE GENOMIC DNA]</scope>
    <source>
        <strain evidence="1">QJT</strain>
        <tissue evidence="1">Leaf</tissue>
    </source>
</reference>
<dbReference type="InterPro" id="IPR027417">
    <property type="entry name" value="P-loop_NTPase"/>
</dbReference>
<gene>
    <name evidence="1" type="ORF">Sjap_020690</name>
</gene>
<dbReference type="GO" id="GO:0008017">
    <property type="term" value="F:microtubule binding"/>
    <property type="evidence" value="ECO:0007669"/>
    <property type="project" value="TreeGrafter"/>
</dbReference>
<dbReference type="PRINTS" id="PR00195">
    <property type="entry name" value="DYNAMIN"/>
</dbReference>
<keyword evidence="2" id="KW-1185">Reference proteome</keyword>
<protein>
    <submittedName>
        <fullName evidence="1">Uncharacterized protein</fullName>
    </submittedName>
</protein>
<dbReference type="SUPFAM" id="SSF57850">
    <property type="entry name" value="RING/U-box"/>
    <property type="match status" value="1"/>
</dbReference>
<dbReference type="GO" id="GO:0016020">
    <property type="term" value="C:membrane"/>
    <property type="evidence" value="ECO:0007669"/>
    <property type="project" value="TreeGrafter"/>
</dbReference>
<evidence type="ECO:0000313" key="2">
    <source>
        <dbReference type="Proteomes" id="UP001417504"/>
    </source>
</evidence>
<dbReference type="Proteomes" id="UP001417504">
    <property type="component" value="Unassembled WGS sequence"/>
</dbReference>
<dbReference type="InterPro" id="IPR022812">
    <property type="entry name" value="Dynamin"/>
</dbReference>
<dbReference type="Gene3D" id="3.40.50.300">
    <property type="entry name" value="P-loop containing nucleotide triphosphate hydrolases"/>
    <property type="match status" value="1"/>
</dbReference>
<dbReference type="GO" id="GO:0005874">
    <property type="term" value="C:microtubule"/>
    <property type="evidence" value="ECO:0007669"/>
    <property type="project" value="TreeGrafter"/>
</dbReference>
<dbReference type="GO" id="GO:0003924">
    <property type="term" value="F:GTPase activity"/>
    <property type="evidence" value="ECO:0007669"/>
    <property type="project" value="TreeGrafter"/>
</dbReference>